<comment type="similarity">
    <text evidence="2 8">Belongs to the NiCoT transporter (TC 2.A.52) family.</text>
</comment>
<protein>
    <recommendedName>
        <fullName evidence="8">Nickel/cobalt efflux system</fullName>
    </recommendedName>
</protein>
<evidence type="ECO:0000313" key="10">
    <source>
        <dbReference type="Proteomes" id="UP000008458"/>
    </source>
</evidence>
<dbReference type="GO" id="GO:0005886">
    <property type="term" value="C:plasma membrane"/>
    <property type="evidence" value="ECO:0007669"/>
    <property type="project" value="UniProtKB-SubCell"/>
</dbReference>
<dbReference type="PANTHER" id="PTHR31611">
    <property type="entry name" value="HIGH-AFFINITY NICKEL TRANSPORT PROTEIN NIC1"/>
    <property type="match status" value="1"/>
</dbReference>
<comment type="caution">
    <text evidence="8">Lacks conserved residue(s) required for the propagation of feature annotation.</text>
</comment>
<dbReference type="InterPro" id="IPR011541">
    <property type="entry name" value="Ni/Co_transpt_high_affinity"/>
</dbReference>
<dbReference type="Proteomes" id="UP000008458">
    <property type="component" value="Chromosome"/>
</dbReference>
<name>F4B4U9_ACIHW</name>
<dbReference type="KEGG" id="aho:Ahos_0222"/>
<keyword evidence="5 8" id="KW-0812">Transmembrane</keyword>
<evidence type="ECO:0000256" key="1">
    <source>
        <dbReference type="ARBA" id="ARBA00004127"/>
    </source>
</evidence>
<keyword evidence="4" id="KW-0533">Nickel</keyword>
<evidence type="ECO:0000256" key="6">
    <source>
        <dbReference type="ARBA" id="ARBA00022989"/>
    </source>
</evidence>
<dbReference type="STRING" id="933801.Ahos_0222"/>
<dbReference type="Pfam" id="PF03824">
    <property type="entry name" value="NicO"/>
    <property type="match status" value="1"/>
</dbReference>
<dbReference type="PANTHER" id="PTHR31611:SF0">
    <property type="entry name" value="HIGH-AFFINITY NICKEL TRANSPORT PROTEIN NIC1"/>
    <property type="match status" value="1"/>
</dbReference>
<evidence type="ECO:0000256" key="4">
    <source>
        <dbReference type="ARBA" id="ARBA00022596"/>
    </source>
</evidence>
<feature type="transmembrane region" description="Helical" evidence="8">
    <location>
        <begin position="62"/>
        <end position="78"/>
    </location>
</feature>
<dbReference type="eggNOG" id="arCOG06023">
    <property type="taxonomic scope" value="Archaea"/>
</dbReference>
<keyword evidence="6 8" id="KW-1133">Transmembrane helix</keyword>
<evidence type="ECO:0000256" key="7">
    <source>
        <dbReference type="ARBA" id="ARBA00023136"/>
    </source>
</evidence>
<proteinExistence type="inferred from homology"/>
<dbReference type="EMBL" id="CP002535">
    <property type="protein sequence ID" value="AEE93114.1"/>
    <property type="molecule type" value="Genomic_DNA"/>
</dbReference>
<sequence length="128" mass="14530">MSGFFLYIMGFLNLVVLFEIYELFKQAKLGKLDEAKLNDALLKRGFMNRYFKGLFKIVNNQYYLYPMGFLFGLGFNTASETALLAISAGTAGVFTKIPLWTLLVFSSLFTRKGLRGRKASPDGWPPYI</sequence>
<feature type="transmembrane region" description="Helical" evidence="8">
    <location>
        <begin position="6"/>
        <end position="24"/>
    </location>
</feature>
<feature type="transmembrane region" description="Helical" evidence="8">
    <location>
        <begin position="84"/>
        <end position="109"/>
    </location>
</feature>
<evidence type="ECO:0000256" key="2">
    <source>
        <dbReference type="ARBA" id="ARBA00010892"/>
    </source>
</evidence>
<evidence type="ECO:0000313" key="9">
    <source>
        <dbReference type="EMBL" id="AEE93114.1"/>
    </source>
</evidence>
<evidence type="ECO:0000256" key="5">
    <source>
        <dbReference type="ARBA" id="ARBA00022692"/>
    </source>
</evidence>
<keyword evidence="7 8" id="KW-0472">Membrane</keyword>
<dbReference type="GO" id="GO:0012505">
    <property type="term" value="C:endomembrane system"/>
    <property type="evidence" value="ECO:0007669"/>
    <property type="project" value="UniProtKB-SubCell"/>
</dbReference>
<keyword evidence="3 8" id="KW-0813">Transport</keyword>
<gene>
    <name evidence="9" type="ordered locus">Ahos_0222</name>
</gene>
<dbReference type="GO" id="GO:0015099">
    <property type="term" value="F:nickel cation transmembrane transporter activity"/>
    <property type="evidence" value="ECO:0007669"/>
    <property type="project" value="UniProtKB-UniRule"/>
</dbReference>
<accession>F4B4U9</accession>
<dbReference type="AlphaFoldDB" id="F4B4U9"/>
<keyword evidence="10" id="KW-1185">Reference proteome</keyword>
<reference evidence="9 10" key="1">
    <citation type="journal article" date="2011" name="Extremophiles">
        <title>Genomic analysis of Acidianus hospitalis W1 a host for studying crenarchaeal virus and plasmid life cycles.</title>
        <authorList>
            <person name="You X.Y."/>
            <person name="Liu C."/>
            <person name="Wang S.Y."/>
            <person name="Jiang C.Y."/>
            <person name="Shah S.A."/>
            <person name="Prangishvili D."/>
            <person name="She Q."/>
            <person name="Liu S.J."/>
            <person name="Garrett R.A."/>
        </authorList>
    </citation>
    <scope>NUCLEOTIDE SEQUENCE [LARGE SCALE GENOMIC DNA]</scope>
    <source>
        <strain evidence="9 10">W1</strain>
    </source>
</reference>
<organism evidence="9 10">
    <name type="scientific">Acidianus hospitalis (strain W1)</name>
    <dbReference type="NCBI Taxonomy" id="933801"/>
    <lineage>
        <taxon>Archaea</taxon>
        <taxon>Thermoproteota</taxon>
        <taxon>Thermoprotei</taxon>
        <taxon>Sulfolobales</taxon>
        <taxon>Sulfolobaceae</taxon>
        <taxon>Acidianus</taxon>
    </lineage>
</organism>
<comment type="subcellular location">
    <subcellularLocation>
        <location evidence="8">Cell membrane</location>
        <topology evidence="8">Multi-pass membrane protein</topology>
    </subcellularLocation>
    <subcellularLocation>
        <location evidence="1">Endomembrane system</location>
        <topology evidence="1">Multi-pass membrane protein</topology>
    </subcellularLocation>
</comment>
<reference key="2">
    <citation type="journal article" date="2011" name="Extremophiles">
        <title>Genomic analyses of Acidianus hospitalis W1 a host for studying crenarchaeal virus and plasmid life cycles.</title>
        <authorList>
            <person name="You X.Y."/>
            <person name="Liu C."/>
            <person name="Wang S.Y."/>
            <person name="Jiang C.Y."/>
            <person name="Shah S.A."/>
            <person name="Prangishvili D."/>
            <person name="Liu S.J."/>
            <person name="Garrett R.A."/>
        </authorList>
    </citation>
    <scope>NUCLEOTIDE SEQUENCE</scope>
    <source>
        <strain>W1</strain>
    </source>
</reference>
<dbReference type="HOGENOM" id="CLU_1954525_0_0_2"/>
<dbReference type="InterPro" id="IPR004688">
    <property type="entry name" value="Ni/Co_transpt"/>
</dbReference>
<evidence type="ECO:0000256" key="8">
    <source>
        <dbReference type="RuleBase" id="RU362101"/>
    </source>
</evidence>
<evidence type="ECO:0000256" key="3">
    <source>
        <dbReference type="ARBA" id="ARBA00022448"/>
    </source>
</evidence>